<dbReference type="EMBL" id="BOMV01000057">
    <property type="protein sequence ID" value="GIE97477.1"/>
    <property type="molecule type" value="Genomic_DNA"/>
</dbReference>
<keyword evidence="6" id="KW-1185">Reference proteome</keyword>
<dbReference type="PANTHER" id="PTHR30024:SF47">
    <property type="entry name" value="TAURINE-BINDING PERIPLASMIC PROTEIN"/>
    <property type="match status" value="1"/>
</dbReference>
<gene>
    <name evidence="5" type="ORF">Ari01nite_49420</name>
</gene>
<reference evidence="5" key="1">
    <citation type="submission" date="2021-01" db="EMBL/GenBank/DDBJ databases">
        <title>Whole genome shotgun sequence of Actinoplanes rishiriensis NBRC 108556.</title>
        <authorList>
            <person name="Komaki H."/>
            <person name="Tamura T."/>
        </authorList>
    </citation>
    <scope>NUCLEOTIDE SEQUENCE</scope>
    <source>
        <strain evidence="5">NBRC 108556</strain>
    </source>
</reference>
<dbReference type="AlphaFoldDB" id="A0A919N1P7"/>
<name>A0A919N1P7_9ACTN</name>
<evidence type="ECO:0000313" key="6">
    <source>
        <dbReference type="Proteomes" id="UP000636960"/>
    </source>
</evidence>
<accession>A0A919N1P7</accession>
<keyword evidence="3 4" id="KW-0732">Signal</keyword>
<dbReference type="GO" id="GO:0042597">
    <property type="term" value="C:periplasmic space"/>
    <property type="evidence" value="ECO:0007669"/>
    <property type="project" value="UniProtKB-SubCell"/>
</dbReference>
<dbReference type="PROSITE" id="PS51257">
    <property type="entry name" value="PROKAR_LIPOPROTEIN"/>
    <property type="match status" value="1"/>
</dbReference>
<comment type="similarity">
    <text evidence="2">Belongs to the bacterial solute-binding protein SsuA/TauA family.</text>
</comment>
<evidence type="ECO:0000313" key="5">
    <source>
        <dbReference type="EMBL" id="GIE97477.1"/>
    </source>
</evidence>
<comment type="subcellular location">
    <subcellularLocation>
        <location evidence="1">Periplasm</location>
    </subcellularLocation>
</comment>
<sequence>MNASRILRSRRWRFVAATSALALVAASGCGARPGASGGENAEAKDANGIVNMVMAPDPVWKWMESQGIKQELEEAAKIQILTSSSWDEFGVYAGGHADVVSAASYEVPELEKQTGEKTTIFGKFNSDRSILGVGKNSTATDICQLKGKKIVTHSAVSITIMWGVFARKWCNLDLRAGGGDYELVVTDPQNAAGLIERGDADAGLLLPDFSIPQLSSGAVKPLYDSKSVSQIYAEKFSTEPTVLTHPQNNVFVARKAWVDKNPEEAAFLIKLWDRGVQEWKANRDKIIEAYPEDFAAESDKDKAFIRDWLTNKYDWFVDTTFLDQAWVDSETKLFNLMKEAGYVEKDVADPHFTILPKS</sequence>
<feature type="chain" id="PRO_5037319683" evidence="4">
    <location>
        <begin position="32"/>
        <end position="358"/>
    </location>
</feature>
<comment type="caution">
    <text evidence="5">The sequence shown here is derived from an EMBL/GenBank/DDBJ whole genome shotgun (WGS) entry which is preliminary data.</text>
</comment>
<organism evidence="5 6">
    <name type="scientific">Paractinoplanes rishiriensis</name>
    <dbReference type="NCBI Taxonomy" id="1050105"/>
    <lineage>
        <taxon>Bacteria</taxon>
        <taxon>Bacillati</taxon>
        <taxon>Actinomycetota</taxon>
        <taxon>Actinomycetes</taxon>
        <taxon>Micromonosporales</taxon>
        <taxon>Micromonosporaceae</taxon>
        <taxon>Paractinoplanes</taxon>
    </lineage>
</organism>
<dbReference type="Proteomes" id="UP000636960">
    <property type="component" value="Unassembled WGS sequence"/>
</dbReference>
<evidence type="ECO:0000256" key="4">
    <source>
        <dbReference type="SAM" id="SignalP"/>
    </source>
</evidence>
<evidence type="ECO:0000256" key="3">
    <source>
        <dbReference type="ARBA" id="ARBA00022729"/>
    </source>
</evidence>
<feature type="signal peptide" evidence="4">
    <location>
        <begin position="1"/>
        <end position="31"/>
    </location>
</feature>
<evidence type="ECO:0000256" key="2">
    <source>
        <dbReference type="ARBA" id="ARBA00010742"/>
    </source>
</evidence>
<dbReference type="PANTHER" id="PTHR30024">
    <property type="entry name" value="ALIPHATIC SULFONATES-BINDING PROTEIN-RELATED"/>
    <property type="match status" value="1"/>
</dbReference>
<dbReference type="Gene3D" id="3.40.190.10">
    <property type="entry name" value="Periplasmic binding protein-like II"/>
    <property type="match status" value="1"/>
</dbReference>
<evidence type="ECO:0000256" key="1">
    <source>
        <dbReference type="ARBA" id="ARBA00004418"/>
    </source>
</evidence>
<protein>
    <submittedName>
        <fullName evidence="5">Nitrate ABC transporter substrate-binding protein</fullName>
    </submittedName>
</protein>
<proteinExistence type="inferred from homology"/>
<dbReference type="SUPFAM" id="SSF53850">
    <property type="entry name" value="Periplasmic binding protein-like II"/>
    <property type="match status" value="1"/>
</dbReference>
<dbReference type="RefSeq" id="WP_203784468.1">
    <property type="nucleotide sequence ID" value="NZ_BOMV01000057.1"/>
</dbReference>